<gene>
    <name evidence="2" type="ORF">JDW22_13410</name>
</gene>
<organism evidence="2 3">
    <name type="scientific">Kingella bonacorsii</name>
    <dbReference type="NCBI Taxonomy" id="2796361"/>
    <lineage>
        <taxon>Bacteria</taxon>
        <taxon>Pseudomonadati</taxon>
        <taxon>Pseudomonadota</taxon>
        <taxon>Betaproteobacteria</taxon>
        <taxon>Neisseriales</taxon>
        <taxon>Neisseriaceae</taxon>
        <taxon>Kingella</taxon>
    </lineage>
</organism>
<evidence type="ECO:0000313" key="3">
    <source>
        <dbReference type="Proteomes" id="UP000614058"/>
    </source>
</evidence>
<evidence type="ECO:0000313" key="2">
    <source>
        <dbReference type="EMBL" id="MBK0397540.1"/>
    </source>
</evidence>
<dbReference type="Proteomes" id="UP000614058">
    <property type="component" value="Unassembled WGS sequence"/>
</dbReference>
<feature type="transmembrane region" description="Helical" evidence="1">
    <location>
        <begin position="12"/>
        <end position="32"/>
    </location>
</feature>
<protein>
    <submittedName>
        <fullName evidence="2">Uncharacterized protein</fullName>
    </submittedName>
</protein>
<reference evidence="2 3" key="1">
    <citation type="journal article" date="2021" name="Pathogens">
        <title>Isolation and Characterization of Kingella bonacorsii sp. nov., A Novel Kingella Species Detected in a Stable Periodontitis Subject.</title>
        <authorList>
            <person name="Antezack A."/>
            <person name="Boxberger M."/>
            <person name="Rolland C."/>
            <person name="Monnet-Corti V."/>
            <person name="La Scola B."/>
        </authorList>
    </citation>
    <scope>NUCLEOTIDE SEQUENCE [LARGE SCALE GENOMIC DNA]</scope>
    <source>
        <strain evidence="2 3">Marseille-Q4569</strain>
    </source>
</reference>
<accession>A0ABS1BY35</accession>
<evidence type="ECO:0000256" key="1">
    <source>
        <dbReference type="SAM" id="Phobius"/>
    </source>
</evidence>
<comment type="caution">
    <text evidence="2">The sequence shown here is derived from an EMBL/GenBank/DDBJ whole genome shotgun (WGS) entry which is preliminary data.</text>
</comment>
<dbReference type="RefSeq" id="WP_200523458.1">
    <property type="nucleotide sequence ID" value="NZ_JAEHNZ010000007.1"/>
</dbReference>
<keyword evidence="1" id="KW-1133">Transmembrane helix</keyword>
<keyword evidence="1" id="KW-0812">Transmembrane</keyword>
<keyword evidence="1" id="KW-0472">Membrane</keyword>
<sequence length="92" mass="10957">MYLNFVACGRVIRVIFVLFYLLNIEGVDMNLFDLSRRATRRLFGAPQKADTTHARVIVESNGIVRTNYDNEEVRRDLLREMRKFEDFKVERK</sequence>
<proteinExistence type="predicted"/>
<name>A0ABS1BY35_9NEIS</name>
<dbReference type="EMBL" id="JAEHNZ010000007">
    <property type="protein sequence ID" value="MBK0397540.1"/>
    <property type="molecule type" value="Genomic_DNA"/>
</dbReference>
<keyword evidence="3" id="KW-1185">Reference proteome</keyword>